<evidence type="ECO:0000259" key="3">
    <source>
        <dbReference type="Pfam" id="PF01370"/>
    </source>
</evidence>
<feature type="domain" description="NAD-dependent epimerase/dehydratase" evidence="3">
    <location>
        <begin position="3"/>
        <end position="243"/>
    </location>
</feature>
<dbReference type="Proteomes" id="UP000613011">
    <property type="component" value="Unassembled WGS sequence"/>
</dbReference>
<proteinExistence type="inferred from homology"/>
<dbReference type="SUPFAM" id="SSF51735">
    <property type="entry name" value="NAD(P)-binding Rossmann-fold domains"/>
    <property type="match status" value="1"/>
</dbReference>
<gene>
    <name evidence="4" type="ORF">JI739_00955</name>
</gene>
<evidence type="ECO:0000256" key="1">
    <source>
        <dbReference type="ARBA" id="ARBA00005125"/>
    </source>
</evidence>
<evidence type="ECO:0000313" key="5">
    <source>
        <dbReference type="Proteomes" id="UP000613011"/>
    </source>
</evidence>
<dbReference type="Pfam" id="PF01370">
    <property type="entry name" value="Epimerase"/>
    <property type="match status" value="1"/>
</dbReference>
<reference evidence="4" key="1">
    <citation type="submission" date="2021-01" db="EMBL/GenBank/DDBJ databases">
        <title>Ramlibacter sp. strain AW1 16S ribosomal RNA gene Genome sequencing and assembly.</title>
        <authorList>
            <person name="Kang M."/>
        </authorList>
    </citation>
    <scope>NUCLEOTIDE SEQUENCE</scope>
    <source>
        <strain evidence="4">AW1</strain>
    </source>
</reference>
<comment type="similarity">
    <text evidence="2">Belongs to the NAD(P)-dependent epimerase/dehydratase family.</text>
</comment>
<comment type="pathway">
    <text evidence="1">Bacterial outer membrane biogenesis; LPS O-antigen biosynthesis.</text>
</comment>
<sequence length="324" mass="35624">MNVLITGGLGVNGSWVTRKLVERGLRPVVLDNRADTSLIGPECARAVTIVEGDLTDPALLRRVLAEQAIERVVHLAALIGHPDDPGAVFAVNAQATVHLLEAARQAGVRRFVFSSSRAAYGAIEGEHAHPTYRPIAEDHPLRPVHVYDVCKVASESMGRCYASQFGMEFVALRFATIFGPGKTLRHKNFSILSRIIEEPLHGRPVRIPRGGDQRDDMIYADDVAEAIVLALLHPKPRYTEYNISHARATTLHDLADAVRRQVPRADIEIAGGLDYIGSGVNYAGILDNTRARADLGFEPRFSLDSAVADYIRQMKSLRLPPFDR</sequence>
<protein>
    <submittedName>
        <fullName evidence="4">NAD(P)-dependent oxidoreductase</fullName>
    </submittedName>
</protein>
<evidence type="ECO:0000313" key="4">
    <source>
        <dbReference type="EMBL" id="MBL0418903.1"/>
    </source>
</evidence>
<keyword evidence="5" id="KW-1185">Reference proteome</keyword>
<name>A0A936ZEP1_9BURK</name>
<dbReference type="InterPro" id="IPR001509">
    <property type="entry name" value="Epimerase_deHydtase"/>
</dbReference>
<dbReference type="RefSeq" id="WP_201681976.1">
    <property type="nucleotide sequence ID" value="NZ_JAEQNA010000001.1"/>
</dbReference>
<organism evidence="4 5">
    <name type="scientific">Ramlibacter aurantiacus</name>
    <dbReference type="NCBI Taxonomy" id="2801330"/>
    <lineage>
        <taxon>Bacteria</taxon>
        <taxon>Pseudomonadati</taxon>
        <taxon>Pseudomonadota</taxon>
        <taxon>Betaproteobacteria</taxon>
        <taxon>Burkholderiales</taxon>
        <taxon>Comamonadaceae</taxon>
        <taxon>Ramlibacter</taxon>
    </lineage>
</organism>
<dbReference type="PANTHER" id="PTHR43000">
    <property type="entry name" value="DTDP-D-GLUCOSE 4,6-DEHYDRATASE-RELATED"/>
    <property type="match status" value="1"/>
</dbReference>
<dbReference type="AlphaFoldDB" id="A0A936ZEP1"/>
<dbReference type="Gene3D" id="3.40.50.720">
    <property type="entry name" value="NAD(P)-binding Rossmann-like Domain"/>
    <property type="match status" value="1"/>
</dbReference>
<comment type="caution">
    <text evidence="4">The sequence shown here is derived from an EMBL/GenBank/DDBJ whole genome shotgun (WGS) entry which is preliminary data.</text>
</comment>
<evidence type="ECO:0000256" key="2">
    <source>
        <dbReference type="ARBA" id="ARBA00007637"/>
    </source>
</evidence>
<accession>A0A936ZEP1</accession>
<dbReference type="InterPro" id="IPR036291">
    <property type="entry name" value="NAD(P)-bd_dom_sf"/>
</dbReference>
<dbReference type="EMBL" id="JAEQNA010000001">
    <property type="protein sequence ID" value="MBL0418903.1"/>
    <property type="molecule type" value="Genomic_DNA"/>
</dbReference>